<protein>
    <recommendedName>
        <fullName evidence="2">Low molecular weight protein antigen 6 PH domain-containing protein</fullName>
    </recommendedName>
</protein>
<dbReference type="AlphaFoldDB" id="A0A645C3K9"/>
<organism evidence="3">
    <name type="scientific">bioreactor metagenome</name>
    <dbReference type="NCBI Taxonomy" id="1076179"/>
    <lineage>
        <taxon>unclassified sequences</taxon>
        <taxon>metagenomes</taxon>
        <taxon>ecological metagenomes</taxon>
    </lineage>
</organism>
<keyword evidence="1" id="KW-0472">Membrane</keyword>
<feature type="domain" description="Low molecular weight protein antigen 6 PH" evidence="2">
    <location>
        <begin position="68"/>
        <end position="139"/>
    </location>
</feature>
<feature type="transmembrane region" description="Helical" evidence="1">
    <location>
        <begin position="46"/>
        <end position="66"/>
    </location>
</feature>
<feature type="transmembrane region" description="Helical" evidence="1">
    <location>
        <begin position="12"/>
        <end position="34"/>
    </location>
</feature>
<comment type="caution">
    <text evidence="3">The sequence shown here is derived from an EMBL/GenBank/DDBJ whole genome shotgun (WGS) entry which is preliminary data.</text>
</comment>
<evidence type="ECO:0000259" key="2">
    <source>
        <dbReference type="Pfam" id="PF10756"/>
    </source>
</evidence>
<accession>A0A645C3K9</accession>
<keyword evidence="1" id="KW-1133">Transmembrane helix</keyword>
<reference evidence="3" key="1">
    <citation type="submission" date="2019-08" db="EMBL/GenBank/DDBJ databases">
        <authorList>
            <person name="Kucharzyk K."/>
            <person name="Murdoch R.W."/>
            <person name="Higgins S."/>
            <person name="Loffler F."/>
        </authorList>
    </citation>
    <scope>NUCLEOTIDE SEQUENCE</scope>
</reference>
<evidence type="ECO:0000313" key="3">
    <source>
        <dbReference type="EMBL" id="MPM68544.1"/>
    </source>
</evidence>
<proteinExistence type="predicted"/>
<evidence type="ECO:0000256" key="1">
    <source>
        <dbReference type="SAM" id="Phobius"/>
    </source>
</evidence>
<dbReference type="EMBL" id="VSSQ01022315">
    <property type="protein sequence ID" value="MPM68544.1"/>
    <property type="molecule type" value="Genomic_DNA"/>
</dbReference>
<name>A0A645C3K9_9ZZZZ</name>
<keyword evidence="1" id="KW-0812">Transmembrane</keyword>
<dbReference type="InterPro" id="IPR019692">
    <property type="entry name" value="CFP-6_PH"/>
</dbReference>
<gene>
    <name evidence="3" type="ORF">SDC9_115477</name>
</gene>
<sequence>MEVLLRVRSRALLSSAIVVSVLVLGSPVVTWFLLPGELQALATGPELALIIGTLLVIVIFVMGLGLSSLVATEEGVTISTGVIRHHYGWHEISGIRFEENDPWAYVLTFRRDRDGDPQRRMVMAIQTPDGDRARLNAARLQELWITHRP</sequence>
<dbReference type="Pfam" id="PF10756">
    <property type="entry name" value="bPH_6"/>
    <property type="match status" value="1"/>
</dbReference>